<keyword evidence="3" id="KW-0255">Endonuclease</keyword>
<dbReference type="SUPFAM" id="SSF50118">
    <property type="entry name" value="Cell growth inhibitor/plasmid maintenance toxic component"/>
    <property type="match status" value="1"/>
</dbReference>
<reference evidence="4 5" key="1">
    <citation type="journal article" date="2015" name="BMC Genomics">
        <title>Comparative genomics of Fructobacillus spp. and Leuconostoc spp. reveals niche-specific evolution of Fructobacillus spp.</title>
        <authorList>
            <person name="Endo A."/>
            <person name="Tanizawa Y."/>
            <person name="Tanaka N."/>
            <person name="Maeno S."/>
            <person name="Kumar H."/>
            <person name="Shiwa Y."/>
            <person name="Okada S."/>
            <person name="Yoshikawa H."/>
            <person name="Dicks L."/>
            <person name="Nakagawa J."/>
            <person name="Arita M."/>
        </authorList>
    </citation>
    <scope>NUCLEOTIDE SEQUENCE [LARGE SCALE GENOMIC DNA]</scope>
    <source>
        <strain evidence="4 5">JCM 12225</strain>
    </source>
</reference>
<dbReference type="EC" id="3.1.-.-" evidence="3"/>
<proteinExistence type="inferred from homology"/>
<dbReference type="Pfam" id="PF02452">
    <property type="entry name" value="PemK_toxin"/>
    <property type="match status" value="1"/>
</dbReference>
<sequence length="121" mass="13153">MTADYENVRRGDVFYADLKQGIGSEQSGLRPVLVVQNDIGNQNAPTTIVVAITSKLAKPKLPTHIVLPAEVSGIKRDSIILAEQIRTIDKHRLRDRIAHIDQHSALLKGVAKALKISVGLG</sequence>
<name>A0A0K8MGL0_9LACO</name>
<dbReference type="Gene3D" id="2.30.30.110">
    <property type="match status" value="1"/>
</dbReference>
<organism evidence="4 5">
    <name type="scientific">Fructobacillus ficulneus</name>
    <dbReference type="NCBI Taxonomy" id="157463"/>
    <lineage>
        <taxon>Bacteria</taxon>
        <taxon>Bacillati</taxon>
        <taxon>Bacillota</taxon>
        <taxon>Bacilli</taxon>
        <taxon>Lactobacillales</taxon>
        <taxon>Lactobacillaceae</taxon>
        <taxon>Fructobacillus</taxon>
    </lineage>
</organism>
<evidence type="ECO:0000313" key="5">
    <source>
        <dbReference type="Proteomes" id="UP000253891"/>
    </source>
</evidence>
<dbReference type="GO" id="GO:0006402">
    <property type="term" value="P:mRNA catabolic process"/>
    <property type="evidence" value="ECO:0007669"/>
    <property type="project" value="TreeGrafter"/>
</dbReference>
<dbReference type="PANTHER" id="PTHR33988:SF2">
    <property type="entry name" value="ENDORIBONUCLEASE MAZF"/>
    <property type="match status" value="1"/>
</dbReference>
<keyword evidence="2" id="KW-1277">Toxin-antitoxin system</keyword>
<protein>
    <recommendedName>
        <fullName evidence="3">mRNA interferase</fullName>
        <ecNumber evidence="3">3.1.-.-</ecNumber>
    </recommendedName>
</protein>
<dbReference type="Proteomes" id="UP000253891">
    <property type="component" value="Unassembled WGS sequence"/>
</dbReference>
<dbReference type="PIRSF" id="PIRSF033490">
    <property type="entry name" value="MazF"/>
    <property type="match status" value="1"/>
</dbReference>
<evidence type="ECO:0000256" key="3">
    <source>
        <dbReference type="PIRNR" id="PIRNR033490"/>
    </source>
</evidence>
<gene>
    <name evidence="4" type="ORF">FFIC_091660</name>
</gene>
<dbReference type="GO" id="GO:0016787">
    <property type="term" value="F:hydrolase activity"/>
    <property type="evidence" value="ECO:0007669"/>
    <property type="project" value="UniProtKB-KW"/>
</dbReference>
<dbReference type="RefSeq" id="WP_061992758.1">
    <property type="nucleotide sequence ID" value="NZ_DF967986.1"/>
</dbReference>
<evidence type="ECO:0000313" key="4">
    <source>
        <dbReference type="EMBL" id="GAO99338.1"/>
    </source>
</evidence>
<dbReference type="GO" id="GO:0016075">
    <property type="term" value="P:rRNA catabolic process"/>
    <property type="evidence" value="ECO:0007669"/>
    <property type="project" value="TreeGrafter"/>
</dbReference>
<keyword evidence="5" id="KW-1185">Reference proteome</keyword>
<dbReference type="STRING" id="157463.GCA_001047075_00264"/>
<comment type="similarity">
    <text evidence="1 3">Belongs to the PemK/MazF family.</text>
</comment>
<dbReference type="PANTHER" id="PTHR33988">
    <property type="entry name" value="ENDORIBONUCLEASE MAZF-RELATED"/>
    <property type="match status" value="1"/>
</dbReference>
<evidence type="ECO:0000256" key="1">
    <source>
        <dbReference type="ARBA" id="ARBA00007521"/>
    </source>
</evidence>
<dbReference type="InterPro" id="IPR011067">
    <property type="entry name" value="Plasmid_toxin/cell-grow_inhib"/>
</dbReference>
<keyword evidence="3" id="KW-0540">Nuclease</keyword>
<accession>A0A0K8MGL0</accession>
<evidence type="ECO:0000256" key="2">
    <source>
        <dbReference type="ARBA" id="ARBA00022649"/>
    </source>
</evidence>
<dbReference type="AlphaFoldDB" id="A0A0K8MGL0"/>
<dbReference type="GO" id="GO:0004521">
    <property type="term" value="F:RNA endonuclease activity"/>
    <property type="evidence" value="ECO:0007669"/>
    <property type="project" value="TreeGrafter"/>
</dbReference>
<dbReference type="OrthoDB" id="9808744at2"/>
<dbReference type="EMBL" id="DF967986">
    <property type="protein sequence ID" value="GAO99338.1"/>
    <property type="molecule type" value="Genomic_DNA"/>
</dbReference>
<dbReference type="InterPro" id="IPR003477">
    <property type="entry name" value="PemK-like"/>
</dbReference>
<dbReference type="GO" id="GO:0003677">
    <property type="term" value="F:DNA binding"/>
    <property type="evidence" value="ECO:0007669"/>
    <property type="project" value="InterPro"/>
</dbReference>
<comment type="function">
    <text evidence="3">Toxic component of a type II toxin-antitoxin (TA) system.</text>
</comment>
<keyword evidence="3" id="KW-0378">Hydrolase</keyword>